<dbReference type="EMBL" id="AP014961">
    <property type="protein sequence ID" value="BAS94299.1"/>
    <property type="molecule type" value="Genomic_DNA"/>
</dbReference>
<evidence type="ECO:0000313" key="3">
    <source>
        <dbReference type="Proteomes" id="UP000059680"/>
    </source>
</evidence>
<keyword evidence="3" id="KW-1185">Reference proteome</keyword>
<gene>
    <name evidence="2" type="ordered locus">Os05g0447620</name>
    <name evidence="2" type="ORF">OSNPB_050447620</name>
</gene>
<accession>A0A0P0WMY6</accession>
<sequence length="213" mass="23255">MRMLVFNSLRVLLHLLDLECNFVTFNVELQGGDHLPRQVGGALITSVVSTYLAILCTGRGTGRPLGKMPEFPSPSSPAGGGRRRMLNNADNKPDLHGTMNDPYYYDCRILVDATPEKSSRKKSTFVRHFSCTSSHALVKIAAAIVDPRAVVLHGREPHGEQGGGGATGERGHSRSRAERTDPTTTAPFFSGSNRRQVADLFRRPPSRFSGEPL</sequence>
<dbReference type="Gramene" id="Os05t0447620-00">
    <property type="protein sequence ID" value="Os05t0447620-00"/>
    <property type="gene ID" value="Os05g0447620"/>
</dbReference>
<dbReference type="Proteomes" id="UP000059680">
    <property type="component" value="Chromosome 5"/>
</dbReference>
<feature type="compositionally biased region" description="Basic and acidic residues" evidence="1">
    <location>
        <begin position="169"/>
        <end position="181"/>
    </location>
</feature>
<evidence type="ECO:0000256" key="1">
    <source>
        <dbReference type="SAM" id="MobiDB-lite"/>
    </source>
</evidence>
<feature type="compositionally biased region" description="Polar residues" evidence="1">
    <location>
        <begin position="182"/>
        <end position="195"/>
    </location>
</feature>
<reference evidence="2 3" key="2">
    <citation type="journal article" date="2013" name="Plant Cell Physiol.">
        <title>Rice Annotation Project Database (RAP-DB): an integrative and interactive database for rice genomics.</title>
        <authorList>
            <person name="Sakai H."/>
            <person name="Lee S.S."/>
            <person name="Tanaka T."/>
            <person name="Numa H."/>
            <person name="Kim J."/>
            <person name="Kawahara Y."/>
            <person name="Wakimoto H."/>
            <person name="Yang C.C."/>
            <person name="Iwamoto M."/>
            <person name="Abe T."/>
            <person name="Yamada Y."/>
            <person name="Muto A."/>
            <person name="Inokuchi H."/>
            <person name="Ikemura T."/>
            <person name="Matsumoto T."/>
            <person name="Sasaki T."/>
            <person name="Itoh T."/>
        </authorList>
    </citation>
    <scope>NUCLEOTIDE SEQUENCE [LARGE SCALE GENOMIC DNA]</scope>
    <source>
        <strain evidence="3">cv. Nipponbare</strain>
    </source>
</reference>
<reference evidence="3" key="1">
    <citation type="journal article" date="2005" name="Nature">
        <title>The map-based sequence of the rice genome.</title>
        <authorList>
            <consortium name="International rice genome sequencing project (IRGSP)"/>
            <person name="Matsumoto T."/>
            <person name="Wu J."/>
            <person name="Kanamori H."/>
            <person name="Katayose Y."/>
            <person name="Fujisawa M."/>
            <person name="Namiki N."/>
            <person name="Mizuno H."/>
            <person name="Yamamoto K."/>
            <person name="Antonio B.A."/>
            <person name="Baba T."/>
            <person name="Sakata K."/>
            <person name="Nagamura Y."/>
            <person name="Aoki H."/>
            <person name="Arikawa K."/>
            <person name="Arita K."/>
            <person name="Bito T."/>
            <person name="Chiden Y."/>
            <person name="Fujitsuka N."/>
            <person name="Fukunaka R."/>
            <person name="Hamada M."/>
            <person name="Harada C."/>
            <person name="Hayashi A."/>
            <person name="Hijishita S."/>
            <person name="Honda M."/>
            <person name="Hosokawa S."/>
            <person name="Ichikawa Y."/>
            <person name="Idonuma A."/>
            <person name="Iijima M."/>
            <person name="Ikeda M."/>
            <person name="Ikeno M."/>
            <person name="Ito K."/>
            <person name="Ito S."/>
            <person name="Ito T."/>
            <person name="Ito Y."/>
            <person name="Ito Y."/>
            <person name="Iwabuchi A."/>
            <person name="Kamiya K."/>
            <person name="Karasawa W."/>
            <person name="Kurita K."/>
            <person name="Katagiri S."/>
            <person name="Kikuta A."/>
            <person name="Kobayashi H."/>
            <person name="Kobayashi N."/>
            <person name="Machita K."/>
            <person name="Maehara T."/>
            <person name="Masukawa M."/>
            <person name="Mizubayashi T."/>
            <person name="Mukai Y."/>
            <person name="Nagasaki H."/>
            <person name="Nagata Y."/>
            <person name="Naito S."/>
            <person name="Nakashima M."/>
            <person name="Nakama Y."/>
            <person name="Nakamichi Y."/>
            <person name="Nakamura M."/>
            <person name="Meguro A."/>
            <person name="Negishi M."/>
            <person name="Ohta I."/>
            <person name="Ohta T."/>
            <person name="Okamoto M."/>
            <person name="Ono N."/>
            <person name="Saji S."/>
            <person name="Sakaguchi M."/>
            <person name="Sakai K."/>
            <person name="Shibata M."/>
            <person name="Shimokawa T."/>
            <person name="Song J."/>
            <person name="Takazaki Y."/>
            <person name="Terasawa K."/>
            <person name="Tsugane M."/>
            <person name="Tsuji K."/>
            <person name="Ueda S."/>
            <person name="Waki K."/>
            <person name="Yamagata H."/>
            <person name="Yamamoto M."/>
            <person name="Yamamoto S."/>
            <person name="Yamane H."/>
            <person name="Yoshiki S."/>
            <person name="Yoshihara R."/>
            <person name="Yukawa K."/>
            <person name="Zhong H."/>
            <person name="Yano M."/>
            <person name="Yuan Q."/>
            <person name="Ouyang S."/>
            <person name="Liu J."/>
            <person name="Jones K.M."/>
            <person name="Gansberger K."/>
            <person name="Moffat K."/>
            <person name="Hill J."/>
            <person name="Bera J."/>
            <person name="Fadrosh D."/>
            <person name="Jin S."/>
            <person name="Johri S."/>
            <person name="Kim M."/>
            <person name="Overton L."/>
            <person name="Reardon M."/>
            <person name="Tsitrin T."/>
            <person name="Vuong H."/>
            <person name="Weaver B."/>
            <person name="Ciecko A."/>
            <person name="Tallon L."/>
            <person name="Jackson J."/>
            <person name="Pai G."/>
            <person name="Aken S.V."/>
            <person name="Utterback T."/>
            <person name="Reidmuller S."/>
            <person name="Feldblyum T."/>
            <person name="Hsiao J."/>
            <person name="Zismann V."/>
            <person name="Iobst S."/>
            <person name="de Vazeille A.R."/>
            <person name="Buell C.R."/>
            <person name="Ying K."/>
            <person name="Li Y."/>
            <person name="Lu T."/>
            <person name="Huang Y."/>
            <person name="Zhao Q."/>
            <person name="Feng Q."/>
            <person name="Zhang L."/>
            <person name="Zhu J."/>
            <person name="Weng Q."/>
            <person name="Mu J."/>
            <person name="Lu Y."/>
            <person name="Fan D."/>
            <person name="Liu Y."/>
            <person name="Guan J."/>
            <person name="Zhang Y."/>
            <person name="Yu S."/>
            <person name="Liu X."/>
            <person name="Zhang Y."/>
            <person name="Hong G."/>
            <person name="Han B."/>
            <person name="Choisne N."/>
            <person name="Demange N."/>
            <person name="Orjeda G."/>
            <person name="Samain S."/>
            <person name="Cattolico L."/>
            <person name="Pelletier E."/>
            <person name="Couloux A."/>
            <person name="Segurens B."/>
            <person name="Wincker P."/>
            <person name="D'Hont A."/>
            <person name="Scarpelli C."/>
            <person name="Weissenbach J."/>
            <person name="Salanoubat M."/>
            <person name="Quetier F."/>
            <person name="Yu Y."/>
            <person name="Kim H.R."/>
            <person name="Rambo T."/>
            <person name="Currie J."/>
            <person name="Collura K."/>
            <person name="Luo M."/>
            <person name="Yang T."/>
            <person name="Ammiraju J.S.S."/>
            <person name="Engler F."/>
            <person name="Soderlund C."/>
            <person name="Wing R.A."/>
            <person name="Palmer L.E."/>
            <person name="de la Bastide M."/>
            <person name="Spiegel L."/>
            <person name="Nascimento L."/>
            <person name="Zutavern T."/>
            <person name="O'Shaughnessy A."/>
            <person name="Dike S."/>
            <person name="Dedhia N."/>
            <person name="Preston R."/>
            <person name="Balija V."/>
            <person name="McCombie W.R."/>
            <person name="Chow T."/>
            <person name="Chen H."/>
            <person name="Chung M."/>
            <person name="Chen C."/>
            <person name="Shaw J."/>
            <person name="Wu H."/>
            <person name="Hsiao K."/>
            <person name="Chao Y."/>
            <person name="Chu M."/>
            <person name="Cheng C."/>
            <person name="Hour A."/>
            <person name="Lee P."/>
            <person name="Lin S."/>
            <person name="Lin Y."/>
            <person name="Liou J."/>
            <person name="Liu S."/>
            <person name="Hsing Y."/>
            <person name="Raghuvanshi S."/>
            <person name="Mohanty A."/>
            <person name="Bharti A.K."/>
            <person name="Gaur A."/>
            <person name="Gupta V."/>
            <person name="Kumar D."/>
            <person name="Ravi V."/>
            <person name="Vij S."/>
            <person name="Kapur A."/>
            <person name="Khurana P."/>
            <person name="Khurana P."/>
            <person name="Khurana J.P."/>
            <person name="Tyagi A.K."/>
            <person name="Gaikwad K."/>
            <person name="Singh A."/>
            <person name="Dalal V."/>
            <person name="Srivastava S."/>
            <person name="Dixit A."/>
            <person name="Pal A.K."/>
            <person name="Ghazi I.A."/>
            <person name="Yadav M."/>
            <person name="Pandit A."/>
            <person name="Bhargava A."/>
            <person name="Sureshbabu K."/>
            <person name="Batra K."/>
            <person name="Sharma T.R."/>
            <person name="Mohapatra T."/>
            <person name="Singh N.K."/>
            <person name="Messing J."/>
            <person name="Nelson A.B."/>
            <person name="Fuks G."/>
            <person name="Kavchok S."/>
            <person name="Keizer G."/>
            <person name="Linton E."/>
            <person name="Llaca V."/>
            <person name="Song R."/>
            <person name="Tanyolac B."/>
            <person name="Young S."/>
            <person name="Ho-Il K."/>
            <person name="Hahn J.H."/>
            <person name="Sangsakoo G."/>
            <person name="Vanavichit A."/>
            <person name="de Mattos Luiz.A.T."/>
            <person name="Zimmer P.D."/>
            <person name="Malone G."/>
            <person name="Dellagostin O."/>
            <person name="de Oliveira A.C."/>
            <person name="Bevan M."/>
            <person name="Bancroft I."/>
            <person name="Minx P."/>
            <person name="Cordum H."/>
            <person name="Wilson R."/>
            <person name="Cheng Z."/>
            <person name="Jin W."/>
            <person name="Jiang J."/>
            <person name="Leong S.A."/>
            <person name="Iwama H."/>
            <person name="Gojobori T."/>
            <person name="Itoh T."/>
            <person name="Niimura Y."/>
            <person name="Fujii Y."/>
            <person name="Habara T."/>
            <person name="Sakai H."/>
            <person name="Sato Y."/>
            <person name="Wilson G."/>
            <person name="Kumar K."/>
            <person name="McCouch S."/>
            <person name="Juretic N."/>
            <person name="Hoen D."/>
            <person name="Wright S."/>
            <person name="Bruskiewich R."/>
            <person name="Bureau T."/>
            <person name="Miyao A."/>
            <person name="Hirochika H."/>
            <person name="Nishikawa T."/>
            <person name="Kadowaki K."/>
            <person name="Sugiura M."/>
            <person name="Burr B."/>
            <person name="Sasaki T."/>
        </authorList>
    </citation>
    <scope>NUCLEOTIDE SEQUENCE [LARGE SCALE GENOMIC DNA]</scope>
    <source>
        <strain evidence="3">cv. Nipponbare</strain>
    </source>
</reference>
<feature type="region of interest" description="Disordered" evidence="1">
    <location>
        <begin position="65"/>
        <end position="93"/>
    </location>
</feature>
<proteinExistence type="predicted"/>
<reference evidence="2 3" key="3">
    <citation type="journal article" date="2013" name="Rice">
        <title>Improvement of the Oryza sativa Nipponbare reference genome using next generation sequence and optical map data.</title>
        <authorList>
            <person name="Kawahara Y."/>
            <person name="de la Bastide M."/>
            <person name="Hamilton J.P."/>
            <person name="Kanamori H."/>
            <person name="McCombie W.R."/>
            <person name="Ouyang S."/>
            <person name="Schwartz D.C."/>
            <person name="Tanaka T."/>
            <person name="Wu J."/>
            <person name="Zhou S."/>
            <person name="Childs K.L."/>
            <person name="Davidson R.M."/>
            <person name="Lin H."/>
            <person name="Quesada-Ocampo L."/>
            <person name="Vaillancourt B."/>
            <person name="Sakai H."/>
            <person name="Lee S.S."/>
            <person name="Kim J."/>
            <person name="Numa H."/>
            <person name="Itoh T."/>
            <person name="Buell C.R."/>
            <person name="Matsumoto T."/>
        </authorList>
    </citation>
    <scope>NUCLEOTIDE SEQUENCE [LARGE SCALE GENOMIC DNA]</scope>
    <source>
        <strain evidence="3">cv. Nipponbare</strain>
    </source>
</reference>
<name>A0A0P0WMY6_ORYSJ</name>
<dbReference type="PaxDb" id="39947-A0A0P0WMY6"/>
<feature type="region of interest" description="Disordered" evidence="1">
    <location>
        <begin position="155"/>
        <end position="213"/>
    </location>
</feature>
<evidence type="ECO:0000313" key="2">
    <source>
        <dbReference type="EMBL" id="BAS94299.1"/>
    </source>
</evidence>
<protein>
    <submittedName>
        <fullName evidence="2">Os05g0447620 protein</fullName>
    </submittedName>
</protein>
<dbReference type="AlphaFoldDB" id="A0A0P0WMY6"/>
<organism evidence="2 3">
    <name type="scientific">Oryza sativa subsp. japonica</name>
    <name type="common">Rice</name>
    <dbReference type="NCBI Taxonomy" id="39947"/>
    <lineage>
        <taxon>Eukaryota</taxon>
        <taxon>Viridiplantae</taxon>
        <taxon>Streptophyta</taxon>
        <taxon>Embryophyta</taxon>
        <taxon>Tracheophyta</taxon>
        <taxon>Spermatophyta</taxon>
        <taxon>Magnoliopsida</taxon>
        <taxon>Liliopsida</taxon>
        <taxon>Poales</taxon>
        <taxon>Poaceae</taxon>
        <taxon>BOP clade</taxon>
        <taxon>Oryzoideae</taxon>
        <taxon>Oryzeae</taxon>
        <taxon>Oryzinae</taxon>
        <taxon>Oryza</taxon>
        <taxon>Oryza sativa</taxon>
    </lineage>
</organism>
<dbReference type="STRING" id="39947.A0A0P0WMY6"/>
<dbReference type="InParanoid" id="A0A0P0WMY6"/>